<dbReference type="Gene3D" id="3.40.190.10">
    <property type="entry name" value="Periplasmic binding protein-like II"/>
    <property type="match status" value="1"/>
</dbReference>
<reference evidence="3" key="2">
    <citation type="submission" date="2021-04" db="EMBL/GenBank/DDBJ databases">
        <authorList>
            <person name="Gilroy R."/>
        </authorList>
    </citation>
    <scope>NUCLEOTIDE SEQUENCE</scope>
    <source>
        <strain evidence="3">B5_2728</strain>
    </source>
</reference>
<evidence type="ECO:0000313" key="3">
    <source>
        <dbReference type="EMBL" id="MBU3805705.1"/>
    </source>
</evidence>
<accession>A0A948WQW0</accession>
<name>A0A948WQW0_9FIRM</name>
<keyword evidence="1" id="KW-0732">Signal</keyword>
<comment type="caution">
    <text evidence="3">The sequence shown here is derived from an EMBL/GenBank/DDBJ whole genome shotgun (WGS) entry which is preliminary data.</text>
</comment>
<dbReference type="InterPro" id="IPR039424">
    <property type="entry name" value="SBP_5"/>
</dbReference>
<evidence type="ECO:0000256" key="1">
    <source>
        <dbReference type="SAM" id="SignalP"/>
    </source>
</evidence>
<protein>
    <recommendedName>
        <fullName evidence="2">Solute-binding protein family 5 domain-containing protein</fullName>
    </recommendedName>
</protein>
<dbReference type="InterPro" id="IPR000914">
    <property type="entry name" value="SBP_5_dom"/>
</dbReference>
<gene>
    <name evidence="3" type="ORF">H9882_02240</name>
</gene>
<dbReference type="AlphaFoldDB" id="A0A948WQW0"/>
<dbReference type="GO" id="GO:1904680">
    <property type="term" value="F:peptide transmembrane transporter activity"/>
    <property type="evidence" value="ECO:0007669"/>
    <property type="project" value="TreeGrafter"/>
</dbReference>
<dbReference type="Pfam" id="PF00496">
    <property type="entry name" value="SBP_bac_5"/>
    <property type="match status" value="1"/>
</dbReference>
<proteinExistence type="predicted"/>
<dbReference type="SUPFAM" id="SSF53850">
    <property type="entry name" value="Periplasmic binding protein-like II"/>
    <property type="match status" value="1"/>
</dbReference>
<dbReference type="EMBL" id="JAHLFP010000016">
    <property type="protein sequence ID" value="MBU3805705.1"/>
    <property type="molecule type" value="Genomic_DNA"/>
</dbReference>
<evidence type="ECO:0000259" key="2">
    <source>
        <dbReference type="Pfam" id="PF00496"/>
    </source>
</evidence>
<dbReference type="PANTHER" id="PTHR30290">
    <property type="entry name" value="PERIPLASMIC BINDING COMPONENT OF ABC TRANSPORTER"/>
    <property type="match status" value="1"/>
</dbReference>
<feature type="domain" description="Solute-binding protein family 5" evidence="2">
    <location>
        <begin position="111"/>
        <end position="424"/>
    </location>
</feature>
<dbReference type="PROSITE" id="PS51257">
    <property type="entry name" value="PROKAR_LIPOPROTEIN"/>
    <property type="match status" value="1"/>
</dbReference>
<organism evidence="3 4">
    <name type="scientific">Candidatus Allofournierella pullistercoris</name>
    <dbReference type="NCBI Taxonomy" id="2838597"/>
    <lineage>
        <taxon>Bacteria</taxon>
        <taxon>Bacillati</taxon>
        <taxon>Bacillota</taxon>
        <taxon>Clostridia</taxon>
        <taxon>Eubacteriales</taxon>
        <taxon>Oscillospiraceae</taxon>
        <taxon>Allofournierella</taxon>
    </lineage>
</organism>
<dbReference type="Proteomes" id="UP000713596">
    <property type="component" value="Unassembled WGS sequence"/>
</dbReference>
<dbReference type="GO" id="GO:0015833">
    <property type="term" value="P:peptide transport"/>
    <property type="evidence" value="ECO:0007669"/>
    <property type="project" value="TreeGrafter"/>
</dbReference>
<evidence type="ECO:0000313" key="4">
    <source>
        <dbReference type="Proteomes" id="UP000713596"/>
    </source>
</evidence>
<reference evidence="3" key="1">
    <citation type="journal article" date="2021" name="PeerJ">
        <title>Extensive microbial diversity within the chicken gut microbiome revealed by metagenomics and culture.</title>
        <authorList>
            <person name="Gilroy R."/>
            <person name="Ravi A."/>
            <person name="Getino M."/>
            <person name="Pursley I."/>
            <person name="Horton D.L."/>
            <person name="Alikhan N.F."/>
            <person name="Baker D."/>
            <person name="Gharbi K."/>
            <person name="Hall N."/>
            <person name="Watson M."/>
            <person name="Adriaenssens E.M."/>
            <person name="Foster-Nyarko E."/>
            <person name="Jarju S."/>
            <person name="Secka A."/>
            <person name="Antonio M."/>
            <person name="Oren A."/>
            <person name="Chaudhuri R.R."/>
            <person name="La Ragione R."/>
            <person name="Hildebrand F."/>
            <person name="Pallen M.J."/>
        </authorList>
    </citation>
    <scope>NUCLEOTIDE SEQUENCE</scope>
    <source>
        <strain evidence="3">B5_2728</strain>
    </source>
</reference>
<feature type="signal peptide" evidence="1">
    <location>
        <begin position="1"/>
        <end position="24"/>
    </location>
</feature>
<feature type="chain" id="PRO_5036795077" description="Solute-binding protein family 5 domain-containing protein" evidence="1">
    <location>
        <begin position="25"/>
        <end position="515"/>
    </location>
</feature>
<sequence>MSFSRFLALAMACAVLLSGCQAPASSSSSSSASAPVATPTPTASVQQLDTLRVGYTPSSGFNPYLSSSMLVWQNGGLLFEKLVEITPEMQLEYRLAEAIVPSGNLVVIQPRQGQSFADGTPITAQDIAASFWAAKSSQRYAARFQNLQNIEVNKEGQLVLTLSQPDSLFAYLCDIPVLKAADTASTQPTASGRYTYGTEDQLVVNPYAPFPQQGPQTIQLVEVSGYDEMVSGLSMGLVDMYAVSETAPTSSSVSSRATQYKTNNLVFLGVNGTGGEETSPLLRTETGRVLLSQMLDRRALVEESFYGRAYPATGLINDHYACAKDVHKILAEREIQPTDVAATLSQMGYVMDKETGYYLDAEQNRVTLRLLVYSGNTYMRYAASMIREQLADFGLYVQLEEESDFAVYHEKIAASNFHLYIGEVKLYNNMDMTPFFGGGDTSWGIATSQPLLDAYAQFRADASTAAALEQVFAQQMPFVPLLWRTGTVLHNRSLSGLSCSLSNVFYQLDGLQQSQ</sequence>
<dbReference type="Gene3D" id="3.10.105.10">
    <property type="entry name" value="Dipeptide-binding Protein, Domain 3"/>
    <property type="match status" value="1"/>
</dbReference>